<evidence type="ECO:0000256" key="1">
    <source>
        <dbReference type="SAM" id="SignalP"/>
    </source>
</evidence>
<comment type="caution">
    <text evidence="2">The sequence shown here is derived from an EMBL/GenBank/DDBJ whole genome shotgun (WGS) entry which is preliminary data.</text>
</comment>
<evidence type="ECO:0008006" key="4">
    <source>
        <dbReference type="Google" id="ProtNLM"/>
    </source>
</evidence>
<keyword evidence="1" id="KW-0732">Signal</keyword>
<gene>
    <name evidence="2" type="ORF">DFH07DRAFT_741795</name>
</gene>
<accession>A0AAD7J6G4</accession>
<sequence length="90" mass="9907">INFTFELLTIFFFYAAAVWAQVSHIGFPLAGSNIKLGKILTVQLVRPVCLEPFNWSTACPVSQEATCLSPAGELGNILFVGRFNPTFLIQ</sequence>
<keyword evidence="3" id="KW-1185">Reference proteome</keyword>
<proteinExistence type="predicted"/>
<evidence type="ECO:0000313" key="3">
    <source>
        <dbReference type="Proteomes" id="UP001215280"/>
    </source>
</evidence>
<protein>
    <recommendedName>
        <fullName evidence="4">Secreted protein</fullName>
    </recommendedName>
</protein>
<dbReference type="EMBL" id="JARJLG010000056">
    <property type="protein sequence ID" value="KAJ7758124.1"/>
    <property type="molecule type" value="Genomic_DNA"/>
</dbReference>
<feature type="non-terminal residue" evidence="2">
    <location>
        <position position="1"/>
    </location>
</feature>
<reference evidence="2" key="1">
    <citation type="submission" date="2023-03" db="EMBL/GenBank/DDBJ databases">
        <title>Massive genome expansion in bonnet fungi (Mycena s.s.) driven by repeated elements and novel gene families across ecological guilds.</title>
        <authorList>
            <consortium name="Lawrence Berkeley National Laboratory"/>
            <person name="Harder C.B."/>
            <person name="Miyauchi S."/>
            <person name="Viragh M."/>
            <person name="Kuo A."/>
            <person name="Thoen E."/>
            <person name="Andreopoulos B."/>
            <person name="Lu D."/>
            <person name="Skrede I."/>
            <person name="Drula E."/>
            <person name="Henrissat B."/>
            <person name="Morin E."/>
            <person name="Kohler A."/>
            <person name="Barry K."/>
            <person name="LaButti K."/>
            <person name="Morin E."/>
            <person name="Salamov A."/>
            <person name="Lipzen A."/>
            <person name="Mereny Z."/>
            <person name="Hegedus B."/>
            <person name="Baldrian P."/>
            <person name="Stursova M."/>
            <person name="Weitz H."/>
            <person name="Taylor A."/>
            <person name="Grigoriev I.V."/>
            <person name="Nagy L.G."/>
            <person name="Martin F."/>
            <person name="Kauserud H."/>
        </authorList>
    </citation>
    <scope>NUCLEOTIDE SEQUENCE</scope>
    <source>
        <strain evidence="2">CBHHK188m</strain>
    </source>
</reference>
<feature type="chain" id="PRO_5042169375" description="Secreted protein" evidence="1">
    <location>
        <begin position="21"/>
        <end position="90"/>
    </location>
</feature>
<name>A0AAD7J6G4_9AGAR</name>
<evidence type="ECO:0000313" key="2">
    <source>
        <dbReference type="EMBL" id="KAJ7758124.1"/>
    </source>
</evidence>
<dbReference type="AlphaFoldDB" id="A0AAD7J6G4"/>
<organism evidence="2 3">
    <name type="scientific">Mycena maculata</name>
    <dbReference type="NCBI Taxonomy" id="230809"/>
    <lineage>
        <taxon>Eukaryota</taxon>
        <taxon>Fungi</taxon>
        <taxon>Dikarya</taxon>
        <taxon>Basidiomycota</taxon>
        <taxon>Agaricomycotina</taxon>
        <taxon>Agaricomycetes</taxon>
        <taxon>Agaricomycetidae</taxon>
        <taxon>Agaricales</taxon>
        <taxon>Marasmiineae</taxon>
        <taxon>Mycenaceae</taxon>
        <taxon>Mycena</taxon>
    </lineage>
</organism>
<dbReference type="Proteomes" id="UP001215280">
    <property type="component" value="Unassembled WGS sequence"/>
</dbReference>
<feature type="signal peptide" evidence="1">
    <location>
        <begin position="1"/>
        <end position="20"/>
    </location>
</feature>